<gene>
    <name evidence="2" type="ORF">P167DRAFT_84149</name>
</gene>
<protein>
    <submittedName>
        <fullName evidence="2">Uncharacterized protein</fullName>
    </submittedName>
</protein>
<accession>A0A3N4KTL5</accession>
<evidence type="ECO:0000313" key="3">
    <source>
        <dbReference type="Proteomes" id="UP000277580"/>
    </source>
</evidence>
<feature type="region of interest" description="Disordered" evidence="1">
    <location>
        <begin position="416"/>
        <end position="444"/>
    </location>
</feature>
<evidence type="ECO:0000313" key="2">
    <source>
        <dbReference type="EMBL" id="RPB13860.1"/>
    </source>
</evidence>
<feature type="region of interest" description="Disordered" evidence="1">
    <location>
        <begin position="290"/>
        <end position="354"/>
    </location>
</feature>
<dbReference type="OrthoDB" id="5328636at2759"/>
<feature type="region of interest" description="Disordered" evidence="1">
    <location>
        <begin position="149"/>
        <end position="175"/>
    </location>
</feature>
<keyword evidence="3" id="KW-1185">Reference proteome</keyword>
<feature type="region of interest" description="Disordered" evidence="1">
    <location>
        <begin position="221"/>
        <end position="243"/>
    </location>
</feature>
<reference evidence="2 3" key="1">
    <citation type="journal article" date="2018" name="Nat. Ecol. Evol.">
        <title>Pezizomycetes genomes reveal the molecular basis of ectomycorrhizal truffle lifestyle.</title>
        <authorList>
            <person name="Murat C."/>
            <person name="Payen T."/>
            <person name="Noel B."/>
            <person name="Kuo A."/>
            <person name="Morin E."/>
            <person name="Chen J."/>
            <person name="Kohler A."/>
            <person name="Krizsan K."/>
            <person name="Balestrini R."/>
            <person name="Da Silva C."/>
            <person name="Montanini B."/>
            <person name="Hainaut M."/>
            <person name="Levati E."/>
            <person name="Barry K.W."/>
            <person name="Belfiori B."/>
            <person name="Cichocki N."/>
            <person name="Clum A."/>
            <person name="Dockter R.B."/>
            <person name="Fauchery L."/>
            <person name="Guy J."/>
            <person name="Iotti M."/>
            <person name="Le Tacon F."/>
            <person name="Lindquist E.A."/>
            <person name="Lipzen A."/>
            <person name="Malagnac F."/>
            <person name="Mello A."/>
            <person name="Molinier V."/>
            <person name="Miyauchi S."/>
            <person name="Poulain J."/>
            <person name="Riccioni C."/>
            <person name="Rubini A."/>
            <person name="Sitrit Y."/>
            <person name="Splivallo R."/>
            <person name="Traeger S."/>
            <person name="Wang M."/>
            <person name="Zifcakova L."/>
            <person name="Wipf D."/>
            <person name="Zambonelli A."/>
            <person name="Paolocci F."/>
            <person name="Nowrousian M."/>
            <person name="Ottonello S."/>
            <person name="Baldrian P."/>
            <person name="Spatafora J.W."/>
            <person name="Henrissat B."/>
            <person name="Nagy L.G."/>
            <person name="Aury J.M."/>
            <person name="Wincker P."/>
            <person name="Grigoriev I.V."/>
            <person name="Bonfante P."/>
            <person name="Martin F.M."/>
        </authorList>
    </citation>
    <scope>NUCLEOTIDE SEQUENCE [LARGE SCALE GENOMIC DNA]</scope>
    <source>
        <strain evidence="2 3">CCBAS932</strain>
    </source>
</reference>
<feature type="compositionally biased region" description="Basic and acidic residues" evidence="1">
    <location>
        <begin position="223"/>
        <end position="234"/>
    </location>
</feature>
<name>A0A3N4KTL5_9PEZI</name>
<dbReference type="EMBL" id="ML119120">
    <property type="protein sequence ID" value="RPB13860.1"/>
    <property type="molecule type" value="Genomic_DNA"/>
</dbReference>
<proteinExistence type="predicted"/>
<sequence>MPLTFRCQKEPPPDLPPIPIPGLEGIMSSDGVAKVFNLDPRLQDTKPGKYHIMAPREGGFLESIKASFSGKGTKTDLRTTPSRRKREKGKERERDLSFVILPRSASSLVPGKSSMPLPPMPSRDNRLPRHSNVFTGVPTPTDSAIASARNSQHVPSNPGTPVPGHPLRSSRSVPDWKAEQRKQYCYFEGTSDNELPRMPSAYELQPISNPGMTAEGLRILNKTPKESETSKEDSSSAVPIGRYKRKLTAPNAINSNEGFNQQRSSVKSHISAPLIEKAGIKRREAQTSFLAKDGPENANPQTIPIRKQSQQRPDKSPTLSPPLQNQQMQVRRRSTADDQKPSSSASHRLPERPSSTFTYQTHRAHALCPVVEETPQPVYAQKWGSNWSPHLQQESELFFETGTMNVATEQVPVEMGIPSPRHKHKTRPASWSCPTRPTMDPSSRLNSRNKYEFGFMFPPTPPSSTGDDVWDDHRLIDGEPRHPWNKLRNFWNFFVMIWALIILFKSLQFLVRFVDIVVLEPGRFLYDFVRNIADG</sequence>
<dbReference type="AlphaFoldDB" id="A0A3N4KTL5"/>
<evidence type="ECO:0000256" key="1">
    <source>
        <dbReference type="SAM" id="MobiDB-lite"/>
    </source>
</evidence>
<feature type="compositionally biased region" description="Polar residues" evidence="1">
    <location>
        <begin position="432"/>
        <end position="444"/>
    </location>
</feature>
<dbReference type="Proteomes" id="UP000277580">
    <property type="component" value="Unassembled WGS sequence"/>
</dbReference>
<organism evidence="2 3">
    <name type="scientific">Morchella conica CCBAS932</name>
    <dbReference type="NCBI Taxonomy" id="1392247"/>
    <lineage>
        <taxon>Eukaryota</taxon>
        <taxon>Fungi</taxon>
        <taxon>Dikarya</taxon>
        <taxon>Ascomycota</taxon>
        <taxon>Pezizomycotina</taxon>
        <taxon>Pezizomycetes</taxon>
        <taxon>Pezizales</taxon>
        <taxon>Morchellaceae</taxon>
        <taxon>Morchella</taxon>
    </lineage>
</organism>
<feature type="compositionally biased region" description="Polar residues" evidence="1">
    <location>
        <begin position="298"/>
        <end position="329"/>
    </location>
</feature>
<feature type="region of interest" description="Disordered" evidence="1">
    <location>
        <begin position="65"/>
        <end position="94"/>
    </location>
</feature>
<dbReference type="InParanoid" id="A0A3N4KTL5"/>